<gene>
    <name evidence="6" type="ORF">GXW74_06055</name>
</gene>
<keyword evidence="7" id="KW-1185">Reference proteome</keyword>
<dbReference type="RefSeq" id="WP_211845564.1">
    <property type="nucleotide sequence ID" value="NZ_JAAEDL010000004.1"/>
</dbReference>
<dbReference type="Pfam" id="PF04577">
    <property type="entry name" value="Glyco_transf_61"/>
    <property type="match status" value="1"/>
</dbReference>
<dbReference type="GO" id="GO:0016757">
    <property type="term" value="F:glycosyltransferase activity"/>
    <property type="evidence" value="ECO:0007669"/>
    <property type="project" value="UniProtKB-KW"/>
</dbReference>
<evidence type="ECO:0000313" key="6">
    <source>
        <dbReference type="EMBL" id="MBR0680043.1"/>
    </source>
</evidence>
<keyword evidence="1" id="KW-0328">Glycosyltransferase</keyword>
<dbReference type="Proteomes" id="UP001138709">
    <property type="component" value="Unassembled WGS sequence"/>
</dbReference>
<evidence type="ECO:0000259" key="5">
    <source>
        <dbReference type="Pfam" id="PF04577"/>
    </source>
</evidence>
<protein>
    <submittedName>
        <fullName evidence="6">DUF563 domain-containing protein</fullName>
    </submittedName>
</protein>
<evidence type="ECO:0000256" key="3">
    <source>
        <dbReference type="ARBA" id="ARBA00023180"/>
    </source>
</evidence>
<comment type="caution">
    <text evidence="6">The sequence shown here is derived from an EMBL/GenBank/DDBJ whole genome shotgun (WGS) entry which is preliminary data.</text>
</comment>
<feature type="domain" description="Glycosyltransferase 61 catalytic" evidence="5">
    <location>
        <begin position="547"/>
        <end position="715"/>
    </location>
</feature>
<proteinExistence type="predicted"/>
<evidence type="ECO:0000256" key="1">
    <source>
        <dbReference type="ARBA" id="ARBA00022676"/>
    </source>
</evidence>
<reference evidence="6" key="1">
    <citation type="submission" date="2020-01" db="EMBL/GenBank/DDBJ databases">
        <authorList>
            <person name="Rat A."/>
        </authorList>
    </citation>
    <scope>NUCLEOTIDE SEQUENCE</scope>
    <source>
        <strain evidence="6">LMG 31228</strain>
    </source>
</reference>
<dbReference type="AlphaFoldDB" id="A0A9X9X8K7"/>
<dbReference type="PANTHER" id="PTHR20961">
    <property type="entry name" value="GLYCOSYLTRANSFERASE"/>
    <property type="match status" value="1"/>
</dbReference>
<accession>A0A9X9X8K7</accession>
<reference evidence="6" key="2">
    <citation type="journal article" date="2021" name="Syst. Appl. Microbiol.">
        <title>Roseomonas hellenica sp. nov., isolated from roots of wild-growing Alkanna tinctoria.</title>
        <authorList>
            <person name="Rat A."/>
            <person name="Naranjo H.D."/>
            <person name="Lebbe L."/>
            <person name="Cnockaert M."/>
            <person name="Krigas N."/>
            <person name="Grigoriadou K."/>
            <person name="Maloupa E."/>
            <person name="Willems A."/>
        </authorList>
    </citation>
    <scope>NUCLEOTIDE SEQUENCE</scope>
    <source>
        <strain evidence="6">LMG 31228</strain>
    </source>
</reference>
<name>A0A9X9X8K7_9PROT</name>
<dbReference type="InterPro" id="IPR007657">
    <property type="entry name" value="Glycosyltransferase_61"/>
</dbReference>
<sequence length="778" mass="83758">MSAAALPPARILYEDEHVVVVHRPGVSAFSLVTFGGVGQRPAGMSIWAQRPVDALGLDAVGFLGKRSNWYPAASVHRAAVAVREVLRDGAIGYGYSMGGYAALKYGRLLGLRAVLAAAPQISIDPADMPRDLRYHRFFDPGLHAGMRVDGGDLCDLAVILADPYFRLDRMHADAPGLGAAVRHVWLPYRRHGAIQPLLGSRVVGRVLDLLRAGDVAGIRALIRARRRGSREWYEAVATAAMQRGRIAQAQALWARAAELGASPAVIDRQRERAEQDRDRMPVIRWQPAARRRMAGRVQAAARAEDWQRVTRTAARLSPLPEIPRLAQAATNAALSLGSREALAEATSLAIGAELPRATRFVVAERLAATGHGLESIAVLLADPAIAGDREAQARAAPILARAQRDATLSWPWQALAGALQRRLMGGADDAHDRPPPEPSPHAFARPASKPGPPGRHWVGAAPRLSPHVVEEFRATLSAPHVQLAGSVAPSVVLLRDVYVNARGQVWGRDGRLHRSLGRPIAEASLAAMAAAPDLPEAALGVEPHGNFYHWVIDTLTSLAWRLDPGPEGMPVLLREDAPAYVRESLDIAAGAPVPTAEAGAAVLVRRLHLGDRGLRHLAPRGAHATLLGRFAEAARREAVPAAERLYISRRDSGIRRMLNEEEIEAVFAERGFVCTTFGGQPLLRQIGLLRGAQVIAGPHGAGFAHLLFCDPGRQVFELLPATLGHLDLRACFATLSRVCGHRHGIWLAPFNQTFGDWRVPAKPAAAALDRFLAGRAGT</sequence>
<evidence type="ECO:0000256" key="2">
    <source>
        <dbReference type="ARBA" id="ARBA00022679"/>
    </source>
</evidence>
<dbReference type="InterPro" id="IPR049625">
    <property type="entry name" value="Glyco_transf_61_cat"/>
</dbReference>
<evidence type="ECO:0000256" key="4">
    <source>
        <dbReference type="SAM" id="MobiDB-lite"/>
    </source>
</evidence>
<dbReference type="EMBL" id="JAAEDL010000004">
    <property type="protein sequence ID" value="MBR0680043.1"/>
    <property type="molecule type" value="Genomic_DNA"/>
</dbReference>
<keyword evidence="2" id="KW-0808">Transferase</keyword>
<feature type="region of interest" description="Disordered" evidence="4">
    <location>
        <begin position="426"/>
        <end position="460"/>
    </location>
</feature>
<organism evidence="6 7">
    <name type="scientific">Neoroseomonas eburnea</name>
    <dbReference type="NCBI Taxonomy" id="1346889"/>
    <lineage>
        <taxon>Bacteria</taxon>
        <taxon>Pseudomonadati</taxon>
        <taxon>Pseudomonadota</taxon>
        <taxon>Alphaproteobacteria</taxon>
        <taxon>Acetobacterales</taxon>
        <taxon>Acetobacteraceae</taxon>
        <taxon>Neoroseomonas</taxon>
    </lineage>
</organism>
<evidence type="ECO:0000313" key="7">
    <source>
        <dbReference type="Proteomes" id="UP001138709"/>
    </source>
</evidence>
<keyword evidence="3" id="KW-0325">Glycoprotein</keyword>